<dbReference type="InterPro" id="IPR051804">
    <property type="entry name" value="Carb_Metab_Reg_Kinase/Isom"/>
</dbReference>
<name>A0ABV8ACA9_9DEIO</name>
<dbReference type="PANTHER" id="PTHR42742">
    <property type="entry name" value="TRANSCRIPTIONAL REPRESSOR MPRA"/>
    <property type="match status" value="1"/>
</dbReference>
<accession>A0ABV8ACA9</accession>
<dbReference type="RefSeq" id="WP_380079750.1">
    <property type="nucleotide sequence ID" value="NZ_JBHRZF010000175.1"/>
</dbReference>
<dbReference type="InterPro" id="IPR014628">
    <property type="entry name" value="Man6P_isomerase_Firm_short"/>
</dbReference>
<evidence type="ECO:0000313" key="4">
    <source>
        <dbReference type="EMBL" id="MFC3862152.1"/>
    </source>
</evidence>
<keyword evidence="1" id="KW-0479">Metal-binding</keyword>
<dbReference type="PANTHER" id="PTHR42742:SF3">
    <property type="entry name" value="FRUCTOKINASE"/>
    <property type="match status" value="1"/>
</dbReference>
<dbReference type="GO" id="GO:0016853">
    <property type="term" value="F:isomerase activity"/>
    <property type="evidence" value="ECO:0007669"/>
    <property type="project" value="UniProtKB-KW"/>
</dbReference>
<dbReference type="CDD" id="cd07010">
    <property type="entry name" value="cupin_PMI_type_I_N_bac"/>
    <property type="match status" value="1"/>
</dbReference>
<dbReference type="Proteomes" id="UP001595748">
    <property type="component" value="Unassembled WGS sequence"/>
</dbReference>
<comment type="caution">
    <text evidence="4">The sequence shown here is derived from an EMBL/GenBank/DDBJ whole genome shotgun (WGS) entry which is preliminary data.</text>
</comment>
<proteinExistence type="predicted"/>
<evidence type="ECO:0000259" key="3">
    <source>
        <dbReference type="Pfam" id="PF20511"/>
    </source>
</evidence>
<dbReference type="SUPFAM" id="SSF51182">
    <property type="entry name" value="RmlC-like cupins"/>
    <property type="match status" value="1"/>
</dbReference>
<dbReference type="PIRSF" id="PIRSF036894">
    <property type="entry name" value="PMI_Firm_short"/>
    <property type="match status" value="1"/>
</dbReference>
<feature type="domain" description="Phosphomannose isomerase type I catalytic" evidence="3">
    <location>
        <begin position="12"/>
        <end position="108"/>
    </location>
</feature>
<dbReference type="Pfam" id="PF20511">
    <property type="entry name" value="PMI_typeI_cat"/>
    <property type="match status" value="1"/>
</dbReference>
<evidence type="ECO:0000256" key="1">
    <source>
        <dbReference type="ARBA" id="ARBA00022723"/>
    </source>
</evidence>
<dbReference type="InterPro" id="IPR014710">
    <property type="entry name" value="RmlC-like_jellyroll"/>
</dbReference>
<gene>
    <name evidence="4" type="ORF">ACFOPQ_15400</name>
</gene>
<dbReference type="Gene3D" id="2.60.120.10">
    <property type="entry name" value="Jelly Rolls"/>
    <property type="match status" value="2"/>
</dbReference>
<sequence length="314" mass="34467">MTDFSGHTPLRFTPAFKERVWGGKTLGQPSTAPIGEAWILHEDQPVEGGPLAGVTLAELTRQYPRELLGAAWRQQHPQGGRFPLLVKLLDCQDWLSVQVHPNDEQARRMVGPGELGKTEAWHVLQADEGAELISGTREGTTQDELEKAILAGNVSDLTEKRQVKAGETLMVPAGTLHALGPGLLIYEVQQTSDTTYRVYDWDRPADAGRQLHLKQSAEVTRPGQAGFTPADAAESPRLLTSCDYFVLEELRGPQVWGDTDARTPHILTVKQGEAHLNTPAGTEVLKLHDTVLIPAQLGEYELTGEFQALRARLP</sequence>
<keyword evidence="4" id="KW-0413">Isomerase</keyword>
<evidence type="ECO:0000313" key="5">
    <source>
        <dbReference type="Proteomes" id="UP001595748"/>
    </source>
</evidence>
<dbReference type="InterPro" id="IPR046457">
    <property type="entry name" value="PMI_typeI_cat"/>
</dbReference>
<protein>
    <submittedName>
        <fullName evidence="4">Type I phosphomannose isomerase catalytic subunit</fullName>
    </submittedName>
</protein>
<keyword evidence="2" id="KW-0862">Zinc</keyword>
<keyword evidence="5" id="KW-1185">Reference proteome</keyword>
<reference evidence="5" key="1">
    <citation type="journal article" date="2019" name="Int. J. Syst. Evol. Microbiol.">
        <title>The Global Catalogue of Microorganisms (GCM) 10K type strain sequencing project: providing services to taxonomists for standard genome sequencing and annotation.</title>
        <authorList>
            <consortium name="The Broad Institute Genomics Platform"/>
            <consortium name="The Broad Institute Genome Sequencing Center for Infectious Disease"/>
            <person name="Wu L."/>
            <person name="Ma J."/>
        </authorList>
    </citation>
    <scope>NUCLEOTIDE SEQUENCE [LARGE SCALE GENOMIC DNA]</scope>
    <source>
        <strain evidence="5">CCTCC AB 2013263</strain>
    </source>
</reference>
<dbReference type="EMBL" id="JBHRZF010000175">
    <property type="protein sequence ID" value="MFC3862152.1"/>
    <property type="molecule type" value="Genomic_DNA"/>
</dbReference>
<dbReference type="InterPro" id="IPR011051">
    <property type="entry name" value="RmlC_Cupin_sf"/>
</dbReference>
<organism evidence="4 5">
    <name type="scientific">Deinococcus antarcticus</name>
    <dbReference type="NCBI Taxonomy" id="1298767"/>
    <lineage>
        <taxon>Bacteria</taxon>
        <taxon>Thermotogati</taxon>
        <taxon>Deinococcota</taxon>
        <taxon>Deinococci</taxon>
        <taxon>Deinococcales</taxon>
        <taxon>Deinococcaceae</taxon>
        <taxon>Deinococcus</taxon>
    </lineage>
</organism>
<evidence type="ECO:0000256" key="2">
    <source>
        <dbReference type="ARBA" id="ARBA00022833"/>
    </source>
</evidence>